<proteinExistence type="predicted"/>
<dbReference type="Proteomes" id="UP000242791">
    <property type="component" value="Unassembled WGS sequence"/>
</dbReference>
<dbReference type="EMBL" id="LGTZ01000178">
    <property type="protein sequence ID" value="OJD26780.1"/>
    <property type="molecule type" value="Genomic_DNA"/>
</dbReference>
<keyword evidence="3" id="KW-1185">Reference proteome</keyword>
<dbReference type="AlphaFoldDB" id="A0A1J9RFJ7"/>
<name>A0A1J9RFJ7_9EURO</name>
<comment type="caution">
    <text evidence="2">The sequence shown here is derived from an EMBL/GenBank/DDBJ whole genome shotgun (WGS) entry which is preliminary data.</text>
</comment>
<dbReference type="VEuPathDB" id="FungiDB:ACJ73_01837"/>
<gene>
    <name evidence="2" type="ORF">ACJ73_01837</name>
</gene>
<protein>
    <submittedName>
        <fullName evidence="2">Uncharacterized protein</fullName>
    </submittedName>
</protein>
<organism evidence="2 3">
    <name type="scientific">Blastomyces percursus</name>
    <dbReference type="NCBI Taxonomy" id="1658174"/>
    <lineage>
        <taxon>Eukaryota</taxon>
        <taxon>Fungi</taxon>
        <taxon>Dikarya</taxon>
        <taxon>Ascomycota</taxon>
        <taxon>Pezizomycotina</taxon>
        <taxon>Eurotiomycetes</taxon>
        <taxon>Eurotiomycetidae</taxon>
        <taxon>Onygenales</taxon>
        <taxon>Ajellomycetaceae</taxon>
        <taxon>Blastomyces</taxon>
    </lineage>
</organism>
<evidence type="ECO:0000313" key="2">
    <source>
        <dbReference type="EMBL" id="OJD26780.1"/>
    </source>
</evidence>
<feature type="region of interest" description="Disordered" evidence="1">
    <location>
        <begin position="19"/>
        <end position="77"/>
    </location>
</feature>
<accession>A0A1J9RFJ7</accession>
<reference evidence="2 3" key="1">
    <citation type="submission" date="2015-08" db="EMBL/GenBank/DDBJ databases">
        <title>Emmonsia species relationships and genome sequence.</title>
        <authorList>
            <person name="Cuomo C.A."/>
            <person name="Schwartz I.S."/>
            <person name="Kenyon C."/>
            <person name="De Hoog G.S."/>
            <person name="Govender N.P."/>
            <person name="Botha A."/>
            <person name="Moreno L."/>
            <person name="De Vries M."/>
            <person name="Munoz J.F."/>
            <person name="Stielow J.B."/>
        </authorList>
    </citation>
    <scope>NUCLEOTIDE SEQUENCE [LARGE SCALE GENOMIC DNA]</scope>
    <source>
        <strain evidence="2 3">EI222</strain>
    </source>
</reference>
<feature type="compositionally biased region" description="Basic and acidic residues" evidence="1">
    <location>
        <begin position="19"/>
        <end position="47"/>
    </location>
</feature>
<evidence type="ECO:0000313" key="3">
    <source>
        <dbReference type="Proteomes" id="UP000242791"/>
    </source>
</evidence>
<evidence type="ECO:0000256" key="1">
    <source>
        <dbReference type="SAM" id="MobiDB-lite"/>
    </source>
</evidence>
<sequence length="89" mass="10506">MGPKIQDLLAELERGRAELDQERQWRQDAEAEARSERRRREEQRRLAIEIVRPYSNNSRRGNETDKSEVPSIQSPITNPVTCLRGDIFW</sequence>